<dbReference type="Pfam" id="PF01555">
    <property type="entry name" value="N6_N4_Mtase"/>
    <property type="match status" value="1"/>
</dbReference>
<dbReference type="PANTHER" id="PTHR13370">
    <property type="entry name" value="RNA METHYLASE-RELATED"/>
    <property type="match status" value="1"/>
</dbReference>
<dbReference type="GO" id="GO:0005737">
    <property type="term" value="C:cytoplasm"/>
    <property type="evidence" value="ECO:0007669"/>
    <property type="project" value="TreeGrafter"/>
</dbReference>
<proteinExistence type="inferred from homology"/>
<evidence type="ECO:0000259" key="5">
    <source>
        <dbReference type="Pfam" id="PF01555"/>
    </source>
</evidence>
<dbReference type="GO" id="GO:0008170">
    <property type="term" value="F:N-methyltransferase activity"/>
    <property type="evidence" value="ECO:0007669"/>
    <property type="project" value="InterPro"/>
</dbReference>
<sequence>MIIRGDCIEQMKKLEENSVDAIVTDPPYGIGFMGKEWDRFSPQVIKEATKKHLKIDHRKQSERSSSMHSGTYDTSISGSRGFQEFCLQWSIEALRILKPGGYMLVSCSTRMYHRMACGIEDAGFEIRDCIMWLYGSGFPKSLNIGKQIDKTEGNERESLGIKDHAKKDFKDNLYAQDPANRNNEKVFGYGKEELTKGNSEWEGWGTALKPAVEPIVVARKPLSEKNVALNVLKWGTGGINIDACRIETFEPIQSQSGHKGQPFEKRDREVTPREYQTQGRFPANIILDKEAGEILDEQSGNLKSGKMNQNHIRHTDGSPNGIYGKFDPNHPLGETFGDKGGASRFFYVAKASKSERNFGMEEKQTVKQFEEKKTDDGREVVSDRPHQRGATNRKNNHPTVKPIKLIEYLIKLISKENSIVLDPFTGSGTTGIACAKLNRQFIGFEKEEEYVKIAKARIKPYLEQTKL</sequence>
<dbReference type="PANTHER" id="PTHR13370:SF3">
    <property type="entry name" value="TRNA (GUANINE(10)-N2)-METHYLTRANSFERASE HOMOLOG"/>
    <property type="match status" value="1"/>
</dbReference>
<protein>
    <recommendedName>
        <fullName evidence="5">DNA methylase N-4/N-6 domain-containing protein</fullName>
    </recommendedName>
</protein>
<dbReference type="Gene3D" id="3.40.50.150">
    <property type="entry name" value="Vaccinia Virus protein VP39"/>
    <property type="match status" value="2"/>
</dbReference>
<gene>
    <name evidence="6" type="ORF">LCGC14_0970070</name>
</gene>
<name>A0A0F9NGC4_9ZZZZ</name>
<feature type="compositionally biased region" description="Basic and acidic residues" evidence="4">
    <location>
        <begin position="261"/>
        <end position="272"/>
    </location>
</feature>
<evidence type="ECO:0000313" key="6">
    <source>
        <dbReference type="EMBL" id="KKN16999.1"/>
    </source>
</evidence>
<dbReference type="InterPro" id="IPR002052">
    <property type="entry name" value="DNA_methylase_N6_adenine_CS"/>
</dbReference>
<evidence type="ECO:0000256" key="3">
    <source>
        <dbReference type="ARBA" id="ARBA00022679"/>
    </source>
</evidence>
<dbReference type="SUPFAM" id="SSF53335">
    <property type="entry name" value="S-adenosyl-L-methionine-dependent methyltransferases"/>
    <property type="match status" value="1"/>
</dbReference>
<feature type="compositionally biased region" description="Basic and acidic residues" evidence="4">
    <location>
        <begin position="370"/>
        <end position="386"/>
    </location>
</feature>
<organism evidence="6">
    <name type="scientific">marine sediment metagenome</name>
    <dbReference type="NCBI Taxonomy" id="412755"/>
    <lineage>
        <taxon>unclassified sequences</taxon>
        <taxon>metagenomes</taxon>
        <taxon>ecological metagenomes</taxon>
    </lineage>
</organism>
<dbReference type="InterPro" id="IPR029063">
    <property type="entry name" value="SAM-dependent_MTases_sf"/>
</dbReference>
<evidence type="ECO:0000256" key="1">
    <source>
        <dbReference type="ARBA" id="ARBA00006594"/>
    </source>
</evidence>
<feature type="region of interest" description="Disordered" evidence="4">
    <location>
        <begin position="370"/>
        <end position="398"/>
    </location>
</feature>
<evidence type="ECO:0000256" key="4">
    <source>
        <dbReference type="SAM" id="MobiDB-lite"/>
    </source>
</evidence>
<feature type="region of interest" description="Disordered" evidence="4">
    <location>
        <begin position="51"/>
        <end position="72"/>
    </location>
</feature>
<feature type="region of interest" description="Disordered" evidence="4">
    <location>
        <begin position="253"/>
        <end position="274"/>
    </location>
</feature>
<reference evidence="6" key="1">
    <citation type="journal article" date="2015" name="Nature">
        <title>Complex archaea that bridge the gap between prokaryotes and eukaryotes.</title>
        <authorList>
            <person name="Spang A."/>
            <person name="Saw J.H."/>
            <person name="Jorgensen S.L."/>
            <person name="Zaremba-Niedzwiedzka K."/>
            <person name="Martijn J."/>
            <person name="Lind A.E."/>
            <person name="van Eijk R."/>
            <person name="Schleper C."/>
            <person name="Guy L."/>
            <person name="Ettema T.J."/>
        </authorList>
    </citation>
    <scope>NUCLEOTIDE SEQUENCE</scope>
</reference>
<dbReference type="EMBL" id="LAZR01003564">
    <property type="protein sequence ID" value="KKN16999.1"/>
    <property type="molecule type" value="Genomic_DNA"/>
</dbReference>
<keyword evidence="3" id="KW-0808">Transferase</keyword>
<comment type="similarity">
    <text evidence="1">Belongs to the N(4)/N(6)-methyltransferase family.</text>
</comment>
<dbReference type="AlphaFoldDB" id="A0A0F9NGC4"/>
<accession>A0A0F9NGC4</accession>
<keyword evidence="2" id="KW-0489">Methyltransferase</keyword>
<dbReference type="PROSITE" id="PS00092">
    <property type="entry name" value="N6_MTASE"/>
    <property type="match status" value="1"/>
</dbReference>
<dbReference type="InterPro" id="IPR002941">
    <property type="entry name" value="DNA_methylase_N4/N6"/>
</dbReference>
<comment type="caution">
    <text evidence="6">The sequence shown here is derived from an EMBL/GenBank/DDBJ whole genome shotgun (WGS) entry which is preliminary data.</text>
</comment>
<dbReference type="GO" id="GO:0003677">
    <property type="term" value="F:DNA binding"/>
    <property type="evidence" value="ECO:0007669"/>
    <property type="project" value="InterPro"/>
</dbReference>
<feature type="domain" description="DNA methylase N-4/N-6" evidence="5">
    <location>
        <begin position="19"/>
        <end position="455"/>
    </location>
</feature>
<dbReference type="PRINTS" id="PR00508">
    <property type="entry name" value="S21N4MTFRASE"/>
</dbReference>
<evidence type="ECO:0000256" key="2">
    <source>
        <dbReference type="ARBA" id="ARBA00022603"/>
    </source>
</evidence>
<feature type="compositionally biased region" description="Polar residues" evidence="4">
    <location>
        <begin position="63"/>
        <end position="72"/>
    </location>
</feature>
<dbReference type="GO" id="GO:0032259">
    <property type="term" value="P:methylation"/>
    <property type="evidence" value="ECO:0007669"/>
    <property type="project" value="UniProtKB-KW"/>
</dbReference>
<dbReference type="InterPro" id="IPR001091">
    <property type="entry name" value="RM_Methyltransferase"/>
</dbReference>